<dbReference type="AlphaFoldDB" id="A0A0L8FPN2"/>
<gene>
    <name evidence="2" type="ORF">OCBIM_22011742mg</name>
</gene>
<name>A0A0L8FPN2_OCTBM</name>
<evidence type="ECO:0000313" key="2">
    <source>
        <dbReference type="EMBL" id="KOF66634.1"/>
    </source>
</evidence>
<reference evidence="2" key="1">
    <citation type="submission" date="2015-07" db="EMBL/GenBank/DDBJ databases">
        <title>MeaNS - Measles Nucleotide Surveillance Program.</title>
        <authorList>
            <person name="Tran T."/>
            <person name="Druce J."/>
        </authorList>
    </citation>
    <scope>NUCLEOTIDE SEQUENCE</scope>
    <source>
        <strain evidence="2">UCB-OBI-ISO-001</strain>
        <tissue evidence="2">Gonad</tissue>
    </source>
</reference>
<evidence type="ECO:0000256" key="1">
    <source>
        <dbReference type="SAM" id="Phobius"/>
    </source>
</evidence>
<keyword evidence="1" id="KW-0812">Transmembrane</keyword>
<dbReference type="EMBL" id="KQ427887">
    <property type="protein sequence ID" value="KOF66634.1"/>
    <property type="molecule type" value="Genomic_DNA"/>
</dbReference>
<accession>A0A0L8FPN2</accession>
<feature type="transmembrane region" description="Helical" evidence="1">
    <location>
        <begin position="20"/>
        <end position="39"/>
    </location>
</feature>
<protein>
    <submittedName>
        <fullName evidence="2">Uncharacterized protein</fullName>
    </submittedName>
</protein>
<proteinExistence type="predicted"/>
<organism evidence="2">
    <name type="scientific">Octopus bimaculoides</name>
    <name type="common">California two-spotted octopus</name>
    <dbReference type="NCBI Taxonomy" id="37653"/>
    <lineage>
        <taxon>Eukaryota</taxon>
        <taxon>Metazoa</taxon>
        <taxon>Spiralia</taxon>
        <taxon>Lophotrochozoa</taxon>
        <taxon>Mollusca</taxon>
        <taxon>Cephalopoda</taxon>
        <taxon>Coleoidea</taxon>
        <taxon>Octopodiformes</taxon>
        <taxon>Octopoda</taxon>
        <taxon>Incirrata</taxon>
        <taxon>Octopodidae</taxon>
        <taxon>Octopus</taxon>
    </lineage>
</organism>
<sequence length="81" mass="9636">MFHRVKKQTDSVTLCVVRMFGLLLLLNIILCFPCVIFIFRSIGWLKNKLKIVFTYIHTSNQPSKHSANIFFFLCLCEERFY</sequence>
<keyword evidence="1" id="KW-0472">Membrane</keyword>
<keyword evidence="1" id="KW-1133">Transmembrane helix</keyword>